<keyword evidence="4" id="KW-1185">Reference proteome</keyword>
<keyword evidence="2" id="KW-0677">Repeat</keyword>
<protein>
    <submittedName>
        <fullName evidence="3">Uncharacterized protein</fullName>
    </submittedName>
</protein>
<dbReference type="Proteomes" id="UP000673691">
    <property type="component" value="Unassembled WGS sequence"/>
</dbReference>
<dbReference type="InterPro" id="IPR015943">
    <property type="entry name" value="WD40/YVTN_repeat-like_dom_sf"/>
</dbReference>
<dbReference type="Gene3D" id="2.130.10.10">
    <property type="entry name" value="YVTN repeat-like/Quinoprotein amine dehydrogenase"/>
    <property type="match status" value="1"/>
</dbReference>
<reference evidence="3 4" key="1">
    <citation type="journal article" name="Sci. Rep.">
        <title>Genome-scale phylogenetic analyses confirm Olpidium as the closest living zoosporic fungus to the non-flagellated, terrestrial fungi.</title>
        <authorList>
            <person name="Chang Y."/>
            <person name="Rochon D."/>
            <person name="Sekimoto S."/>
            <person name="Wang Y."/>
            <person name="Chovatia M."/>
            <person name="Sandor L."/>
            <person name="Salamov A."/>
            <person name="Grigoriev I.V."/>
            <person name="Stajich J.E."/>
            <person name="Spatafora J.W."/>
        </authorList>
    </citation>
    <scope>NUCLEOTIDE SEQUENCE [LARGE SCALE GENOMIC DNA]</scope>
    <source>
        <strain evidence="3">S191</strain>
    </source>
</reference>
<proteinExistence type="predicted"/>
<dbReference type="OrthoDB" id="1932312at2759"/>
<gene>
    <name evidence="3" type="ORF">BJ554DRAFT_8018</name>
</gene>
<comment type="caution">
    <text evidence="3">The sequence shown here is derived from an EMBL/GenBank/DDBJ whole genome shotgun (WGS) entry which is preliminary data.</text>
</comment>
<evidence type="ECO:0000256" key="1">
    <source>
        <dbReference type="ARBA" id="ARBA00022574"/>
    </source>
</evidence>
<dbReference type="AlphaFoldDB" id="A0A8H8DJ00"/>
<name>A0A8H8DJ00_9FUNG</name>
<evidence type="ECO:0000313" key="4">
    <source>
        <dbReference type="Proteomes" id="UP000673691"/>
    </source>
</evidence>
<dbReference type="PANTHER" id="PTHR14221:SF0">
    <property type="entry name" value="WD REPEAT-CONTAINING PROTEIN 44"/>
    <property type="match status" value="1"/>
</dbReference>
<dbReference type="EMBL" id="JAEFCI010005951">
    <property type="protein sequence ID" value="KAG5459996.1"/>
    <property type="molecule type" value="Genomic_DNA"/>
</dbReference>
<evidence type="ECO:0000256" key="2">
    <source>
        <dbReference type="ARBA" id="ARBA00022737"/>
    </source>
</evidence>
<sequence>MKYNTQIHVKASGRGAKAKKITGIEPMPGTPPGEEKLLITSNDSRIRLYNMRDKSLECKFKGLENTSSQIRASFR</sequence>
<dbReference type="PANTHER" id="PTHR14221">
    <property type="entry name" value="WD REPEAT DOMAIN 44"/>
    <property type="match status" value="1"/>
</dbReference>
<dbReference type="InterPro" id="IPR040324">
    <property type="entry name" value="WDR44/Dgr2"/>
</dbReference>
<organism evidence="3 4">
    <name type="scientific">Olpidium bornovanus</name>
    <dbReference type="NCBI Taxonomy" id="278681"/>
    <lineage>
        <taxon>Eukaryota</taxon>
        <taxon>Fungi</taxon>
        <taxon>Fungi incertae sedis</taxon>
        <taxon>Olpidiomycota</taxon>
        <taxon>Olpidiomycotina</taxon>
        <taxon>Olpidiomycetes</taxon>
        <taxon>Olpidiales</taxon>
        <taxon>Olpidiaceae</taxon>
        <taxon>Olpidium</taxon>
    </lineage>
</organism>
<accession>A0A8H8DJ00</accession>
<keyword evidence="1" id="KW-0853">WD repeat</keyword>
<evidence type="ECO:0000313" key="3">
    <source>
        <dbReference type="EMBL" id="KAG5459996.1"/>
    </source>
</evidence>